<dbReference type="SUPFAM" id="SSF56420">
    <property type="entry name" value="Peptide deformylase"/>
    <property type="match status" value="1"/>
</dbReference>
<evidence type="ECO:0000256" key="1">
    <source>
        <dbReference type="ARBA" id="ARBA00010759"/>
    </source>
</evidence>
<comment type="caution">
    <text evidence="2">The sequence shown here is derived from an EMBL/GenBank/DDBJ whole genome shotgun (WGS) entry which is preliminary data.</text>
</comment>
<sequence length="158" mass="17784">DPRLKIAGQRIELFDERLKALANRMIEIMQQANGVGLAATQLGLDLQLFVARSPGQMDQPRVYVNAELFELGGTVSSEEGCLSVPGITTKIRRTSKVGIRAQDINGKKFEQEADKLLGRVWQHEFDHCSGLVIIDRMSRLQRISHRRAIRQLEEAYGV</sequence>
<dbReference type="NCBIfam" id="NF001159">
    <property type="entry name" value="PRK00150.1-3"/>
    <property type="match status" value="1"/>
</dbReference>
<evidence type="ECO:0000313" key="2">
    <source>
        <dbReference type="EMBL" id="GAG27139.1"/>
    </source>
</evidence>
<dbReference type="AlphaFoldDB" id="X0W866"/>
<evidence type="ECO:0008006" key="3">
    <source>
        <dbReference type="Google" id="ProtNLM"/>
    </source>
</evidence>
<dbReference type="Gene3D" id="3.90.45.10">
    <property type="entry name" value="Peptide deformylase"/>
    <property type="match status" value="1"/>
</dbReference>
<dbReference type="HAMAP" id="MF_00163">
    <property type="entry name" value="Pep_deformylase"/>
    <property type="match status" value="1"/>
</dbReference>
<dbReference type="PRINTS" id="PR01576">
    <property type="entry name" value="PDEFORMYLASE"/>
</dbReference>
<dbReference type="InterPro" id="IPR023635">
    <property type="entry name" value="Peptide_deformylase"/>
</dbReference>
<protein>
    <recommendedName>
        <fullName evidence="3">Peptide deformylase</fullName>
    </recommendedName>
</protein>
<dbReference type="NCBIfam" id="TIGR00079">
    <property type="entry name" value="pept_deformyl"/>
    <property type="match status" value="1"/>
</dbReference>
<feature type="non-terminal residue" evidence="2">
    <location>
        <position position="1"/>
    </location>
</feature>
<dbReference type="EMBL" id="BARS01033593">
    <property type="protein sequence ID" value="GAG27139.1"/>
    <property type="molecule type" value="Genomic_DNA"/>
</dbReference>
<comment type="similarity">
    <text evidence="1">Belongs to the polypeptide deformylase family.</text>
</comment>
<accession>X0W866</accession>
<dbReference type="PANTHER" id="PTHR10458:SF22">
    <property type="entry name" value="PEPTIDE DEFORMYLASE"/>
    <property type="match status" value="1"/>
</dbReference>
<dbReference type="PANTHER" id="PTHR10458">
    <property type="entry name" value="PEPTIDE DEFORMYLASE"/>
    <property type="match status" value="1"/>
</dbReference>
<dbReference type="PIRSF" id="PIRSF004749">
    <property type="entry name" value="Pep_def"/>
    <property type="match status" value="1"/>
</dbReference>
<reference evidence="2" key="1">
    <citation type="journal article" date="2014" name="Front. Microbiol.">
        <title>High frequency of phylogenetically diverse reductive dehalogenase-homologous genes in deep subseafloor sedimentary metagenomes.</title>
        <authorList>
            <person name="Kawai M."/>
            <person name="Futagami T."/>
            <person name="Toyoda A."/>
            <person name="Takaki Y."/>
            <person name="Nishi S."/>
            <person name="Hori S."/>
            <person name="Arai W."/>
            <person name="Tsubouchi T."/>
            <person name="Morono Y."/>
            <person name="Uchiyama I."/>
            <person name="Ito T."/>
            <person name="Fujiyama A."/>
            <person name="Inagaki F."/>
            <person name="Takami H."/>
        </authorList>
    </citation>
    <scope>NUCLEOTIDE SEQUENCE</scope>
    <source>
        <strain evidence="2">Expedition CK06-06</strain>
    </source>
</reference>
<proteinExistence type="inferred from homology"/>
<name>X0W866_9ZZZZ</name>
<dbReference type="GO" id="GO:0042586">
    <property type="term" value="F:peptide deformylase activity"/>
    <property type="evidence" value="ECO:0007669"/>
    <property type="project" value="InterPro"/>
</dbReference>
<dbReference type="InterPro" id="IPR036821">
    <property type="entry name" value="Peptide_deformylase_sf"/>
</dbReference>
<dbReference type="CDD" id="cd00487">
    <property type="entry name" value="Pep_deformylase"/>
    <property type="match status" value="1"/>
</dbReference>
<dbReference type="Pfam" id="PF01327">
    <property type="entry name" value="Pep_deformylase"/>
    <property type="match status" value="1"/>
</dbReference>
<organism evidence="2">
    <name type="scientific">marine sediment metagenome</name>
    <dbReference type="NCBI Taxonomy" id="412755"/>
    <lineage>
        <taxon>unclassified sequences</taxon>
        <taxon>metagenomes</taxon>
        <taxon>ecological metagenomes</taxon>
    </lineage>
</organism>
<gene>
    <name evidence="2" type="ORF">S01H1_52002</name>
</gene>